<dbReference type="EMBL" id="FNQM01000003">
    <property type="protein sequence ID" value="SEA11723.1"/>
    <property type="molecule type" value="Genomic_DNA"/>
</dbReference>
<dbReference type="GO" id="GO:0160148">
    <property type="term" value="F:tRNA pseudouridine(55) synthase activity"/>
    <property type="evidence" value="ECO:0007669"/>
    <property type="project" value="UniProtKB-EC"/>
</dbReference>
<feature type="domain" description="tRNA pseudouridylate synthase B C-terminal" evidence="7">
    <location>
        <begin position="179"/>
        <end position="237"/>
    </location>
</feature>
<proteinExistence type="inferred from homology"/>
<sequence length="299" mass="31033">MARKGRRVDGWLVLDKPLGVSSAQAVAKARWAAQAVKAGHAGTLDPLATGVLAIAFGEATKTVSAIEGALKAYRFTVRLGQATATDDAEGEVTALSHARPSDAEIEAALPTFTGDILQTPPAYSAVKVDGRRAYALARAGEEVELGARALHVARLALVARPDADHAVLEMTCGKGGYVRSVARDLGETLGCLGHVVALRRVWSGPFHERDAIPFAKLDEIRHSDAIEAHLAPVATGLADIPALAVPAPDAASLRQGRAVSVAGGDLSDGDEAWAAHEGAPVALGSWSGGVFTPRRVFNP</sequence>
<protein>
    <recommendedName>
        <fullName evidence="5">tRNA pseudouridine synthase B</fullName>
        <ecNumber evidence="5">5.4.99.25</ecNumber>
    </recommendedName>
    <alternativeName>
        <fullName evidence="5">tRNA pseudouridine(55) synthase</fullName>
        <shortName evidence="5">Psi55 synthase</shortName>
    </alternativeName>
    <alternativeName>
        <fullName evidence="5">tRNA pseudouridylate synthase</fullName>
    </alternativeName>
    <alternativeName>
        <fullName evidence="5">tRNA-uridine isomerase</fullName>
    </alternativeName>
</protein>
<dbReference type="CDD" id="cd02573">
    <property type="entry name" value="PseudoU_synth_EcTruB"/>
    <property type="match status" value="1"/>
</dbReference>
<feature type="domain" description="Pseudouridine synthase II N-terminal" evidence="6">
    <location>
        <begin position="31"/>
        <end position="178"/>
    </location>
</feature>
<dbReference type="OrthoDB" id="9802309at2"/>
<dbReference type="GO" id="GO:0003723">
    <property type="term" value="F:RNA binding"/>
    <property type="evidence" value="ECO:0007669"/>
    <property type="project" value="InterPro"/>
</dbReference>
<evidence type="ECO:0000259" key="6">
    <source>
        <dbReference type="Pfam" id="PF01509"/>
    </source>
</evidence>
<dbReference type="EC" id="5.4.99.25" evidence="5"/>
<evidence type="ECO:0000256" key="2">
    <source>
        <dbReference type="ARBA" id="ARBA00005642"/>
    </source>
</evidence>
<dbReference type="RefSeq" id="WP_093250346.1">
    <property type="nucleotide sequence ID" value="NZ_FNQM01000003.1"/>
</dbReference>
<feature type="active site" description="Nucleophile" evidence="5">
    <location>
        <position position="45"/>
    </location>
</feature>
<dbReference type="Gene3D" id="3.30.2350.10">
    <property type="entry name" value="Pseudouridine synthase"/>
    <property type="match status" value="1"/>
</dbReference>
<name>A0A1H3YJQ8_9RHOB</name>
<dbReference type="PANTHER" id="PTHR13767">
    <property type="entry name" value="TRNA-PSEUDOURIDINE SYNTHASE"/>
    <property type="match status" value="1"/>
</dbReference>
<gene>
    <name evidence="5" type="primary">truB</name>
    <name evidence="8" type="ORF">SAMN05444370_103128</name>
</gene>
<dbReference type="InterPro" id="IPR032819">
    <property type="entry name" value="TruB_C"/>
</dbReference>
<dbReference type="GO" id="GO:0031119">
    <property type="term" value="P:tRNA pseudouridine synthesis"/>
    <property type="evidence" value="ECO:0007669"/>
    <property type="project" value="UniProtKB-UniRule"/>
</dbReference>
<dbReference type="PANTHER" id="PTHR13767:SF2">
    <property type="entry name" value="PSEUDOURIDYLATE SYNTHASE TRUB1"/>
    <property type="match status" value="1"/>
</dbReference>
<keyword evidence="9" id="KW-1185">Reference proteome</keyword>
<dbReference type="Proteomes" id="UP000198703">
    <property type="component" value="Unassembled WGS sequence"/>
</dbReference>
<dbReference type="SUPFAM" id="SSF55120">
    <property type="entry name" value="Pseudouridine synthase"/>
    <property type="match status" value="1"/>
</dbReference>
<evidence type="ECO:0000313" key="8">
    <source>
        <dbReference type="EMBL" id="SEA11723.1"/>
    </source>
</evidence>
<organism evidence="8 9">
    <name type="scientific">Rubrimonas cliftonensis</name>
    <dbReference type="NCBI Taxonomy" id="89524"/>
    <lineage>
        <taxon>Bacteria</taxon>
        <taxon>Pseudomonadati</taxon>
        <taxon>Pseudomonadota</taxon>
        <taxon>Alphaproteobacteria</taxon>
        <taxon>Rhodobacterales</taxon>
        <taxon>Paracoccaceae</taxon>
        <taxon>Rubrimonas</taxon>
    </lineage>
</organism>
<dbReference type="Pfam" id="PF16198">
    <property type="entry name" value="TruB_C_2"/>
    <property type="match status" value="1"/>
</dbReference>
<dbReference type="Pfam" id="PF01509">
    <property type="entry name" value="TruB_N"/>
    <property type="match status" value="1"/>
</dbReference>
<comment type="function">
    <text evidence="5">Responsible for synthesis of pseudouridine from uracil-55 in the psi GC loop of transfer RNAs.</text>
</comment>
<dbReference type="InterPro" id="IPR002501">
    <property type="entry name" value="PsdUridine_synth_N"/>
</dbReference>
<dbReference type="AlphaFoldDB" id="A0A1H3YJQ8"/>
<reference evidence="8 9" key="1">
    <citation type="submission" date="2016-10" db="EMBL/GenBank/DDBJ databases">
        <authorList>
            <person name="de Groot N.N."/>
        </authorList>
    </citation>
    <scope>NUCLEOTIDE SEQUENCE [LARGE SCALE GENOMIC DNA]</scope>
    <source>
        <strain evidence="8 9">DSM 15345</strain>
    </source>
</reference>
<comment type="similarity">
    <text evidence="2 5">Belongs to the pseudouridine synthase TruB family. Type 1 subfamily.</text>
</comment>
<dbReference type="STRING" id="89524.SAMN05444370_103128"/>
<keyword evidence="3 5" id="KW-0819">tRNA processing</keyword>
<comment type="catalytic activity">
    <reaction evidence="1 5">
        <text>uridine(55) in tRNA = pseudouridine(55) in tRNA</text>
        <dbReference type="Rhea" id="RHEA:42532"/>
        <dbReference type="Rhea" id="RHEA-COMP:10101"/>
        <dbReference type="Rhea" id="RHEA-COMP:10102"/>
        <dbReference type="ChEBI" id="CHEBI:65314"/>
        <dbReference type="ChEBI" id="CHEBI:65315"/>
        <dbReference type="EC" id="5.4.99.25"/>
    </reaction>
</comment>
<evidence type="ECO:0000259" key="7">
    <source>
        <dbReference type="Pfam" id="PF16198"/>
    </source>
</evidence>
<dbReference type="InterPro" id="IPR014780">
    <property type="entry name" value="tRNA_psdUridine_synth_TruB"/>
</dbReference>
<dbReference type="GO" id="GO:1990481">
    <property type="term" value="P:mRNA pseudouridine synthesis"/>
    <property type="evidence" value="ECO:0007669"/>
    <property type="project" value="TreeGrafter"/>
</dbReference>
<accession>A0A1H3YJQ8</accession>
<dbReference type="InterPro" id="IPR020103">
    <property type="entry name" value="PsdUridine_synth_cat_dom_sf"/>
</dbReference>
<evidence type="ECO:0000256" key="4">
    <source>
        <dbReference type="ARBA" id="ARBA00023235"/>
    </source>
</evidence>
<keyword evidence="4 5" id="KW-0413">Isomerase</keyword>
<evidence type="ECO:0000256" key="3">
    <source>
        <dbReference type="ARBA" id="ARBA00022694"/>
    </source>
</evidence>
<evidence type="ECO:0000313" key="9">
    <source>
        <dbReference type="Proteomes" id="UP000198703"/>
    </source>
</evidence>
<dbReference type="HAMAP" id="MF_01080">
    <property type="entry name" value="TruB_bact"/>
    <property type="match status" value="1"/>
</dbReference>
<dbReference type="NCBIfam" id="TIGR00431">
    <property type="entry name" value="TruB"/>
    <property type="match status" value="1"/>
</dbReference>
<evidence type="ECO:0000256" key="5">
    <source>
        <dbReference type="HAMAP-Rule" id="MF_01080"/>
    </source>
</evidence>
<evidence type="ECO:0000256" key="1">
    <source>
        <dbReference type="ARBA" id="ARBA00000385"/>
    </source>
</evidence>